<dbReference type="AlphaFoldDB" id="A0A6L2KE22"/>
<sequence>MAPLTFADTHNMIAFLTNFDESEGFNQIVDFLTAHTIQYALMVNPTTYVSCIKQFWASVSIKKSNDAVKLQALIDRKKVIITEDTIRQALRLDDADGIDCLPNEEIFAELARMGYEKPSTKLTFYKAFFSAQWKFLIHTIVQCMNAKRTAWNEFSSSMASAKVFANMRRIGKRFSGVDTPLFDAILVQHVQDDVEVEEDEDEVPASPSPPTPAPTSPPQQKPILSPPQAQSAQPSSPPQKQPPQAADISKSSMTLLNKLMETCRVRKLEKKRKSKSSGLKRLKKMLMRITLVDADAEVEMDTNIQGMMAESQAKTYNLDLQHSEKVLSMQDTDEAEVEEVLEVVTATKLMTEVVTTAAEVPKASAPRRRRGVVIQDPEETAAASSVIVHSKIDMDEAFARQLEAELNANINWDDVVEQVKRSEKQDNTVMRYQALKRKPVTEAQAKKNMMIYLKNMAGFKMDFFKEEVTVQEKRQGENLEQETAKKQRIDEDAEELKRHLQIVANDDDDVYIESTLLASKVPVVDYQIHHENNKHYYKIIRADGTHKLFLSFITLLKNFDREDLETLWKLVKERFESTEPKNFSDDFLLNILKIMFEKPNVEANKFLLVEKKYPLTHFTLEQMLNNDRLEIEEESEMSLELLSFGVDAVQDFKKMH</sequence>
<reference evidence="3" key="1">
    <citation type="journal article" date="2019" name="Sci. Rep.">
        <title>Draft genome of Tanacetum cinerariifolium, the natural source of mosquito coil.</title>
        <authorList>
            <person name="Yamashiro T."/>
            <person name="Shiraishi A."/>
            <person name="Satake H."/>
            <person name="Nakayama K."/>
        </authorList>
    </citation>
    <scope>NUCLEOTIDE SEQUENCE</scope>
</reference>
<proteinExistence type="predicted"/>
<dbReference type="EMBL" id="BKCJ010002317">
    <property type="protein sequence ID" value="GEU47743.1"/>
    <property type="molecule type" value="Genomic_DNA"/>
</dbReference>
<gene>
    <name evidence="3" type="ORF">Tci_019721</name>
</gene>
<evidence type="ECO:0000256" key="2">
    <source>
        <dbReference type="SAM" id="MobiDB-lite"/>
    </source>
</evidence>
<evidence type="ECO:0008006" key="4">
    <source>
        <dbReference type="Google" id="ProtNLM"/>
    </source>
</evidence>
<name>A0A6L2KE22_TANCI</name>
<keyword evidence="1" id="KW-0175">Coiled coil</keyword>
<feature type="compositionally biased region" description="Pro residues" evidence="2">
    <location>
        <begin position="206"/>
        <end position="220"/>
    </location>
</feature>
<feature type="coiled-coil region" evidence="1">
    <location>
        <begin position="479"/>
        <end position="506"/>
    </location>
</feature>
<accession>A0A6L2KE22</accession>
<feature type="compositionally biased region" description="Acidic residues" evidence="2">
    <location>
        <begin position="194"/>
        <end position="203"/>
    </location>
</feature>
<feature type="region of interest" description="Disordered" evidence="2">
    <location>
        <begin position="194"/>
        <end position="247"/>
    </location>
</feature>
<evidence type="ECO:0000256" key="1">
    <source>
        <dbReference type="SAM" id="Coils"/>
    </source>
</evidence>
<organism evidence="3">
    <name type="scientific">Tanacetum cinerariifolium</name>
    <name type="common">Dalmatian daisy</name>
    <name type="synonym">Chrysanthemum cinerariifolium</name>
    <dbReference type="NCBI Taxonomy" id="118510"/>
    <lineage>
        <taxon>Eukaryota</taxon>
        <taxon>Viridiplantae</taxon>
        <taxon>Streptophyta</taxon>
        <taxon>Embryophyta</taxon>
        <taxon>Tracheophyta</taxon>
        <taxon>Spermatophyta</taxon>
        <taxon>Magnoliopsida</taxon>
        <taxon>eudicotyledons</taxon>
        <taxon>Gunneridae</taxon>
        <taxon>Pentapetalae</taxon>
        <taxon>asterids</taxon>
        <taxon>campanulids</taxon>
        <taxon>Asterales</taxon>
        <taxon>Asteraceae</taxon>
        <taxon>Asteroideae</taxon>
        <taxon>Anthemideae</taxon>
        <taxon>Anthemidinae</taxon>
        <taxon>Tanacetum</taxon>
    </lineage>
</organism>
<protein>
    <recommendedName>
        <fullName evidence="4">Xylulose kinase-1</fullName>
    </recommendedName>
</protein>
<comment type="caution">
    <text evidence="3">The sequence shown here is derived from an EMBL/GenBank/DDBJ whole genome shotgun (WGS) entry which is preliminary data.</text>
</comment>
<evidence type="ECO:0000313" key="3">
    <source>
        <dbReference type="EMBL" id="GEU47743.1"/>
    </source>
</evidence>